<proteinExistence type="predicted"/>
<evidence type="ECO:0000313" key="3">
    <source>
        <dbReference type="Proteomes" id="UP000562929"/>
    </source>
</evidence>
<dbReference type="AlphaFoldDB" id="A0A8H4Q8J5"/>
<accession>A0A8H4Q8J5</accession>
<sequence>MPALSYMRMRQLTGSLCKARPDRPSTSTASGSGELRPTRSLLRVLVSRYESPGGGGSQQQMMLTAICTVVQIAVSVCPTGTW</sequence>
<dbReference type="Proteomes" id="UP000562929">
    <property type="component" value="Unassembled WGS sequence"/>
</dbReference>
<comment type="caution">
    <text evidence="2">The sequence shown here is derived from an EMBL/GenBank/DDBJ whole genome shotgun (WGS) entry which is preliminary data.</text>
</comment>
<name>A0A8H4Q8J5_9HYPO</name>
<gene>
    <name evidence="2" type="ORF">GQ602_003622</name>
</gene>
<keyword evidence="3" id="KW-1185">Reference proteome</keyword>
<evidence type="ECO:0000313" key="2">
    <source>
        <dbReference type="EMBL" id="KAF4589733.1"/>
    </source>
</evidence>
<evidence type="ECO:0000256" key="1">
    <source>
        <dbReference type="SAM" id="MobiDB-lite"/>
    </source>
</evidence>
<organism evidence="2 3">
    <name type="scientific">Ophiocordyceps camponoti-floridani</name>
    <dbReference type="NCBI Taxonomy" id="2030778"/>
    <lineage>
        <taxon>Eukaryota</taxon>
        <taxon>Fungi</taxon>
        <taxon>Dikarya</taxon>
        <taxon>Ascomycota</taxon>
        <taxon>Pezizomycotina</taxon>
        <taxon>Sordariomycetes</taxon>
        <taxon>Hypocreomycetidae</taxon>
        <taxon>Hypocreales</taxon>
        <taxon>Ophiocordycipitaceae</taxon>
        <taxon>Ophiocordyceps</taxon>
    </lineage>
</organism>
<reference evidence="2 3" key="1">
    <citation type="journal article" date="2020" name="G3 (Bethesda)">
        <title>Genetic Underpinnings of Host Manipulation by Ophiocordyceps as Revealed by Comparative Transcriptomics.</title>
        <authorList>
            <person name="Will I."/>
            <person name="Das B."/>
            <person name="Trinh T."/>
            <person name="Brachmann A."/>
            <person name="Ohm R.A."/>
            <person name="de Bekker C."/>
        </authorList>
    </citation>
    <scope>NUCLEOTIDE SEQUENCE [LARGE SCALE GENOMIC DNA]</scope>
    <source>
        <strain evidence="2 3">EC05</strain>
    </source>
</reference>
<protein>
    <submittedName>
        <fullName evidence="2">Uncharacterized protein</fullName>
    </submittedName>
</protein>
<feature type="region of interest" description="Disordered" evidence="1">
    <location>
        <begin position="15"/>
        <end position="36"/>
    </location>
</feature>
<dbReference type="EMBL" id="JAACLJ010000003">
    <property type="protein sequence ID" value="KAF4589733.1"/>
    <property type="molecule type" value="Genomic_DNA"/>
</dbReference>